<dbReference type="PANTHER" id="PTHR47926">
    <property type="entry name" value="PENTATRICOPEPTIDE REPEAT-CONTAINING PROTEIN"/>
    <property type="match status" value="1"/>
</dbReference>
<dbReference type="InterPro" id="IPR046848">
    <property type="entry name" value="E_motif"/>
</dbReference>
<reference evidence="4" key="1">
    <citation type="journal article" date="2016" name="Nat. Biotechnol.">
        <title>Sequencing wild and cultivated cassava and related species reveals extensive interspecific hybridization and genetic diversity.</title>
        <authorList>
            <person name="Bredeson J.V."/>
            <person name="Lyons J.B."/>
            <person name="Prochnik S.E."/>
            <person name="Wu G.A."/>
            <person name="Ha C.M."/>
            <person name="Edsinger-Gonzales E."/>
            <person name="Grimwood J."/>
            <person name="Schmutz J."/>
            <person name="Rabbi I.Y."/>
            <person name="Egesi C."/>
            <person name="Nauluvula P."/>
            <person name="Lebot V."/>
            <person name="Ndunguru J."/>
            <person name="Mkamilo G."/>
            <person name="Bart R.S."/>
            <person name="Setter T.L."/>
            <person name="Gleadow R.M."/>
            <person name="Kulakow P."/>
            <person name="Ferguson M.E."/>
            <person name="Rounsley S."/>
            <person name="Rokhsar D.S."/>
        </authorList>
    </citation>
    <scope>NUCLEOTIDE SEQUENCE [LARGE SCALE GENOMIC DNA]</scope>
    <source>
        <strain evidence="4">cv. AM560-2</strain>
    </source>
</reference>
<dbReference type="NCBIfam" id="TIGR00756">
    <property type="entry name" value="PPR"/>
    <property type="match status" value="4"/>
</dbReference>
<evidence type="ECO:0000313" key="4">
    <source>
        <dbReference type="Proteomes" id="UP000091857"/>
    </source>
</evidence>
<protein>
    <recommendedName>
        <fullName evidence="5">Pentacotripeptide-repeat region of PRORP domain-containing protein</fullName>
    </recommendedName>
</protein>
<dbReference type="Pfam" id="PF13041">
    <property type="entry name" value="PPR_2"/>
    <property type="match status" value="3"/>
</dbReference>
<dbReference type="Pfam" id="PF20431">
    <property type="entry name" value="E_motif"/>
    <property type="match status" value="1"/>
</dbReference>
<dbReference type="FunFam" id="1.25.40.10:FF:000090">
    <property type="entry name" value="Pentatricopeptide repeat-containing protein, chloroplastic"/>
    <property type="match status" value="1"/>
</dbReference>
<dbReference type="GO" id="GO:0003723">
    <property type="term" value="F:RNA binding"/>
    <property type="evidence" value="ECO:0007669"/>
    <property type="project" value="InterPro"/>
</dbReference>
<dbReference type="OMA" id="HARPCAA"/>
<dbReference type="Proteomes" id="UP000091857">
    <property type="component" value="Chromosome 15"/>
</dbReference>
<dbReference type="InterPro" id="IPR011990">
    <property type="entry name" value="TPR-like_helical_dom_sf"/>
</dbReference>
<gene>
    <name evidence="3" type="ORF">MANES_15G104800v8</name>
</gene>
<comment type="caution">
    <text evidence="3">The sequence shown here is derived from an EMBL/GenBank/DDBJ whole genome shotgun (WGS) entry which is preliminary data.</text>
</comment>
<dbReference type="Pfam" id="PF01535">
    <property type="entry name" value="PPR"/>
    <property type="match status" value="3"/>
</dbReference>
<name>A0A2C9UGN4_MANES</name>
<evidence type="ECO:0000256" key="2">
    <source>
        <dbReference type="PROSITE-ProRule" id="PRU00708"/>
    </source>
</evidence>
<evidence type="ECO:0000256" key="1">
    <source>
        <dbReference type="ARBA" id="ARBA00022737"/>
    </source>
</evidence>
<feature type="repeat" description="PPR" evidence="2">
    <location>
        <begin position="146"/>
        <end position="180"/>
    </location>
</feature>
<dbReference type="AlphaFoldDB" id="A0A2C9UGN4"/>
<feature type="repeat" description="PPR" evidence="2">
    <location>
        <begin position="416"/>
        <end position="450"/>
    </location>
</feature>
<proteinExistence type="predicted"/>
<evidence type="ECO:0008006" key="5">
    <source>
        <dbReference type="Google" id="ProtNLM"/>
    </source>
</evidence>
<sequence>MWYSLLAKALMFACHRYIRPLNARAFSDISYAHINHLLDAFPHRELYSLNCQLASFSRNGNFLATWALFCHMHSVCPKFDAYTFTPILGACSALPGPERGRQVHALMLKTGTDLGTVTKTALIDMYSKYGYLGDSVKAFQEVKFQDVVSWNSLFSSFLRHGLAKEALGVFSKMRREVVEFSEFTLCSLLKACASIAAFQPGKQVHALVVVTGRDLVVLGTALIDFYSSIGHISEAMKVFSTLSWTKDDVMCNSFITRCVQNRRYKEAFSIISVMKPNVVALTSALSACCENSDLWIGMQIHCVATRFGFTSDTQLCNKLIDMYAKCGKILNARSLFNGIFHKDVVSWTSMIDAYGRHGHGHEALELFSKMEQEGNKVSPNSVTFLAVLSACGHSGLVEEGRELFNLVEKKCGLVPGVEHYSCLIDILGRAGRMEDVWCLFGDMEKNGIRPTAAVWAALMNACRINLDVARGELAAKKLLELEPNNPGNYIMLSNFYASLGMWDFVDSLRGHMKESRLIKEAGNSWVTVPHLVPTS</sequence>
<dbReference type="InterPro" id="IPR002885">
    <property type="entry name" value="PPR_rpt"/>
</dbReference>
<feature type="repeat" description="PPR" evidence="2">
    <location>
        <begin position="380"/>
        <end position="415"/>
    </location>
</feature>
<dbReference type="Gene3D" id="1.25.40.10">
    <property type="entry name" value="Tetratricopeptide repeat domain"/>
    <property type="match status" value="4"/>
</dbReference>
<feature type="repeat" description="PPR" evidence="2">
    <location>
        <begin position="343"/>
        <end position="377"/>
    </location>
</feature>
<keyword evidence="1" id="KW-0677">Repeat</keyword>
<dbReference type="Gramene" id="Manes.15G104800.1.v8.1">
    <property type="protein sequence ID" value="Manes.15G104800.1.v8.1.CDS.1"/>
    <property type="gene ID" value="Manes.15G104800.v8.1"/>
</dbReference>
<accession>A0A2C9UGN4</accession>
<dbReference type="InterPro" id="IPR046960">
    <property type="entry name" value="PPR_At4g14850-like_plant"/>
</dbReference>
<dbReference type="SUPFAM" id="SSF48452">
    <property type="entry name" value="TPR-like"/>
    <property type="match status" value="1"/>
</dbReference>
<organism evidence="3 4">
    <name type="scientific">Manihot esculenta</name>
    <name type="common">Cassava</name>
    <name type="synonym">Jatropha manihot</name>
    <dbReference type="NCBI Taxonomy" id="3983"/>
    <lineage>
        <taxon>Eukaryota</taxon>
        <taxon>Viridiplantae</taxon>
        <taxon>Streptophyta</taxon>
        <taxon>Embryophyta</taxon>
        <taxon>Tracheophyta</taxon>
        <taxon>Spermatophyta</taxon>
        <taxon>Magnoliopsida</taxon>
        <taxon>eudicotyledons</taxon>
        <taxon>Gunneridae</taxon>
        <taxon>Pentapetalae</taxon>
        <taxon>rosids</taxon>
        <taxon>fabids</taxon>
        <taxon>Malpighiales</taxon>
        <taxon>Euphorbiaceae</taxon>
        <taxon>Crotonoideae</taxon>
        <taxon>Manihoteae</taxon>
        <taxon>Manihot</taxon>
    </lineage>
</organism>
<dbReference type="OrthoDB" id="428771at2759"/>
<dbReference type="GO" id="GO:0009451">
    <property type="term" value="P:RNA modification"/>
    <property type="evidence" value="ECO:0007669"/>
    <property type="project" value="InterPro"/>
</dbReference>
<keyword evidence="4" id="KW-1185">Reference proteome</keyword>
<evidence type="ECO:0000313" key="3">
    <source>
        <dbReference type="EMBL" id="OAY28923.1"/>
    </source>
</evidence>
<dbReference type="PROSITE" id="PS51375">
    <property type="entry name" value="PPR"/>
    <property type="match status" value="4"/>
</dbReference>
<dbReference type="FunFam" id="1.25.40.10:FF:000382">
    <property type="entry name" value="Pentatricopeptide repeat-containing protein"/>
    <property type="match status" value="1"/>
</dbReference>
<dbReference type="EMBL" id="CM004401">
    <property type="protein sequence ID" value="OAY28923.1"/>
    <property type="molecule type" value="Genomic_DNA"/>
</dbReference>